<comment type="caution">
    <text evidence="4">The sequence shown here is derived from an EMBL/GenBank/DDBJ whole genome shotgun (WGS) entry which is preliminary data.</text>
</comment>
<dbReference type="PANTHER" id="PTHR13069:SF21">
    <property type="entry name" value="ALKYLATED DNA REPAIR PROTEIN ALKB HOMOLOG 8"/>
    <property type="match status" value="1"/>
</dbReference>
<name>A0A5K0UBA5_9VIRU</name>
<evidence type="ECO:0000313" key="4">
    <source>
        <dbReference type="EMBL" id="VBB18853.1"/>
    </source>
</evidence>
<keyword evidence="2 4" id="KW-0808">Transferase</keyword>
<proteinExistence type="predicted"/>
<dbReference type="InterPro" id="IPR013216">
    <property type="entry name" value="Methyltransf_11"/>
</dbReference>
<evidence type="ECO:0000256" key="1">
    <source>
        <dbReference type="ARBA" id="ARBA00022603"/>
    </source>
</evidence>
<dbReference type="SUPFAM" id="SSF53335">
    <property type="entry name" value="S-adenosyl-L-methionine-dependent methyltransferases"/>
    <property type="match status" value="1"/>
</dbReference>
<evidence type="ECO:0000259" key="3">
    <source>
        <dbReference type="Pfam" id="PF08241"/>
    </source>
</evidence>
<evidence type="ECO:0000256" key="2">
    <source>
        <dbReference type="ARBA" id="ARBA00022679"/>
    </source>
</evidence>
<sequence length="245" mass="27904">LIEMAHDTNFTEVEKKYVVEAYDDIANGFDKTRYKPWPKTVEFVQSLAQKSSCLEVGCGNGKNLFREDIEMIGLDSSSKLVEIARSKGKNVVVGDGCDLPFLDDRFDAVMSIAVLHHVHTFQRQTKFLQEMLRVCKIGGKVMIEVWATTDPKFTRSSPLENGDPHDRVVSFCSKSDEVQKGRYYHFYEKNELEDLIYEVRLKTQNSDQVPCKKKKFSGNVVFDSNNWTFVGEVCSDTDSPDLSDS</sequence>
<dbReference type="InterPro" id="IPR051422">
    <property type="entry name" value="AlkB_tRNA_MeTrf/Diox"/>
</dbReference>
<accession>A0A5K0UBA5</accession>
<dbReference type="Pfam" id="PF08241">
    <property type="entry name" value="Methyltransf_11"/>
    <property type="match status" value="1"/>
</dbReference>
<keyword evidence="5" id="KW-1185">Reference proteome</keyword>
<dbReference type="GO" id="GO:0000049">
    <property type="term" value="F:tRNA binding"/>
    <property type="evidence" value="ECO:0007669"/>
    <property type="project" value="TreeGrafter"/>
</dbReference>
<gene>
    <name evidence="4" type="ORF">YASMINEVIRUS_1385</name>
</gene>
<dbReference type="PANTHER" id="PTHR13069">
    <property type="entry name" value="ALKYLATED DNA REPAIR PROTEIN ALKB HOMOLOG 8"/>
    <property type="match status" value="1"/>
</dbReference>
<dbReference type="InterPro" id="IPR029063">
    <property type="entry name" value="SAM-dependent_MTases_sf"/>
</dbReference>
<evidence type="ECO:0000313" key="5">
    <source>
        <dbReference type="Proteomes" id="UP000594342"/>
    </source>
</evidence>
<dbReference type="EMBL" id="UPSH01000001">
    <property type="protein sequence ID" value="VBB18853.1"/>
    <property type="molecule type" value="Genomic_DNA"/>
</dbReference>
<feature type="domain" description="Methyltransferase type 11" evidence="3">
    <location>
        <begin position="54"/>
        <end position="143"/>
    </location>
</feature>
<dbReference type="GO" id="GO:0008757">
    <property type="term" value="F:S-adenosylmethionine-dependent methyltransferase activity"/>
    <property type="evidence" value="ECO:0007669"/>
    <property type="project" value="InterPro"/>
</dbReference>
<dbReference type="GO" id="GO:0002098">
    <property type="term" value="P:tRNA wobble uridine modification"/>
    <property type="evidence" value="ECO:0007669"/>
    <property type="project" value="TreeGrafter"/>
</dbReference>
<dbReference type="CDD" id="cd02440">
    <property type="entry name" value="AdoMet_MTases"/>
    <property type="match status" value="1"/>
</dbReference>
<protein>
    <submittedName>
        <fullName evidence="4">S-adenosyl-L-methionine-dependent methyltransferase</fullName>
    </submittedName>
</protein>
<dbReference type="Gene3D" id="3.40.50.150">
    <property type="entry name" value="Vaccinia Virus protein VP39"/>
    <property type="match status" value="1"/>
</dbReference>
<dbReference type="GO" id="GO:0030488">
    <property type="term" value="P:tRNA methylation"/>
    <property type="evidence" value="ECO:0007669"/>
    <property type="project" value="TreeGrafter"/>
</dbReference>
<organism evidence="4 5">
    <name type="scientific">Yasminevirus sp. GU-2018</name>
    <dbReference type="NCBI Taxonomy" id="2420051"/>
    <lineage>
        <taxon>Viruses</taxon>
        <taxon>Varidnaviria</taxon>
        <taxon>Bamfordvirae</taxon>
        <taxon>Nucleocytoviricota</taxon>
        <taxon>Megaviricetes</taxon>
        <taxon>Imitervirales</taxon>
        <taxon>Mimiviridae</taxon>
        <taxon>Klosneuvirinae</taxon>
        <taxon>Yasminevirus</taxon>
        <taxon>Yasminevirus saudimassiliense</taxon>
    </lineage>
</organism>
<feature type="non-terminal residue" evidence="4">
    <location>
        <position position="1"/>
    </location>
</feature>
<keyword evidence="1 4" id="KW-0489">Methyltransferase</keyword>
<reference evidence="4 5" key="1">
    <citation type="submission" date="2018-10" db="EMBL/GenBank/DDBJ databases">
        <authorList>
            <consortium name="IHU Genomes"/>
        </authorList>
    </citation>
    <scope>NUCLEOTIDE SEQUENCE [LARGE SCALE GENOMIC DNA]</scope>
    <source>
        <strain evidence="4 5">A1</strain>
    </source>
</reference>
<dbReference type="GO" id="GO:0106335">
    <property type="term" value="F:tRNA (5-carboxymethyluridine(34)-5-O)-methyltransferase activity"/>
    <property type="evidence" value="ECO:0007669"/>
    <property type="project" value="TreeGrafter"/>
</dbReference>
<dbReference type="Proteomes" id="UP000594342">
    <property type="component" value="Unassembled WGS sequence"/>
</dbReference>